<comment type="caution">
    <text evidence="2">The sequence shown here is derived from an EMBL/GenBank/DDBJ whole genome shotgun (WGS) entry which is preliminary data.</text>
</comment>
<reference evidence="2" key="1">
    <citation type="submission" date="2023-07" db="EMBL/GenBank/DDBJ databases">
        <authorList>
            <person name="Stuckert A."/>
        </authorList>
    </citation>
    <scope>NUCLEOTIDE SEQUENCE</scope>
</reference>
<dbReference type="EMBL" id="CAUEEQ010041008">
    <property type="protein sequence ID" value="CAJ0955971.1"/>
    <property type="molecule type" value="Genomic_DNA"/>
</dbReference>
<keyword evidence="3" id="KW-1185">Reference proteome</keyword>
<evidence type="ECO:0000313" key="3">
    <source>
        <dbReference type="Proteomes" id="UP001176940"/>
    </source>
</evidence>
<gene>
    <name evidence="2" type="ORF">RIMI_LOCUS15323564</name>
</gene>
<organism evidence="2 3">
    <name type="scientific">Ranitomeya imitator</name>
    <name type="common">mimic poison frog</name>
    <dbReference type="NCBI Taxonomy" id="111125"/>
    <lineage>
        <taxon>Eukaryota</taxon>
        <taxon>Metazoa</taxon>
        <taxon>Chordata</taxon>
        <taxon>Craniata</taxon>
        <taxon>Vertebrata</taxon>
        <taxon>Euteleostomi</taxon>
        <taxon>Amphibia</taxon>
        <taxon>Batrachia</taxon>
        <taxon>Anura</taxon>
        <taxon>Neobatrachia</taxon>
        <taxon>Hyloidea</taxon>
        <taxon>Dendrobatidae</taxon>
        <taxon>Dendrobatinae</taxon>
        <taxon>Ranitomeya</taxon>
    </lineage>
</organism>
<protein>
    <submittedName>
        <fullName evidence="2">Uncharacterized protein</fullName>
    </submittedName>
</protein>
<feature type="compositionally biased region" description="Polar residues" evidence="1">
    <location>
        <begin position="45"/>
        <end position="56"/>
    </location>
</feature>
<evidence type="ECO:0000256" key="1">
    <source>
        <dbReference type="SAM" id="MobiDB-lite"/>
    </source>
</evidence>
<dbReference type="Proteomes" id="UP001176940">
    <property type="component" value="Unassembled WGS sequence"/>
</dbReference>
<accession>A0ABN9M4W4</accession>
<name>A0ABN9M4W4_9NEOB</name>
<proteinExistence type="predicted"/>
<feature type="region of interest" description="Disordered" evidence="1">
    <location>
        <begin position="22"/>
        <end position="69"/>
    </location>
</feature>
<evidence type="ECO:0000313" key="2">
    <source>
        <dbReference type="EMBL" id="CAJ0955971.1"/>
    </source>
</evidence>
<sequence>MCLGPDVNGFLVLQAGTQHIYQPVGKPDHSAPPKKPPRPGAPSHLSNLAGLNSAGDNYNEGVKDARCLR</sequence>